<keyword evidence="2" id="KW-1185">Reference proteome</keyword>
<dbReference type="RefSeq" id="WP_262428971.1">
    <property type="nucleotide sequence ID" value="NZ_JACRTG010000012.1"/>
</dbReference>
<reference evidence="1" key="1">
    <citation type="submission" date="2020-08" db="EMBL/GenBank/DDBJ databases">
        <title>Genome public.</title>
        <authorList>
            <person name="Liu C."/>
            <person name="Sun Q."/>
        </authorList>
    </citation>
    <scope>NUCLEOTIDE SEQUENCE</scope>
    <source>
        <strain evidence="1">BX21</strain>
    </source>
</reference>
<evidence type="ECO:0000313" key="1">
    <source>
        <dbReference type="EMBL" id="MBC8587519.1"/>
    </source>
</evidence>
<evidence type="ECO:0000313" key="2">
    <source>
        <dbReference type="Proteomes" id="UP000601171"/>
    </source>
</evidence>
<dbReference type="EMBL" id="JACRTG010000012">
    <property type="protein sequence ID" value="MBC8587519.1"/>
    <property type="molecule type" value="Genomic_DNA"/>
</dbReference>
<dbReference type="InterPro" id="IPR010982">
    <property type="entry name" value="Lambda_DNA-bd_dom_sf"/>
</dbReference>
<protein>
    <submittedName>
        <fullName evidence="1">Rha family transcriptional regulator</fullName>
    </submittedName>
</protein>
<dbReference type="AlphaFoldDB" id="A0A926IJ05"/>
<accession>A0A926IJ05</accession>
<dbReference type="GO" id="GO:0003677">
    <property type="term" value="F:DNA binding"/>
    <property type="evidence" value="ECO:0007669"/>
    <property type="project" value="InterPro"/>
</dbReference>
<name>A0A926IJ05_9FIRM</name>
<organism evidence="1 2">
    <name type="scientific">Paratissierella segnis</name>
    <dbReference type="NCBI Taxonomy" id="2763679"/>
    <lineage>
        <taxon>Bacteria</taxon>
        <taxon>Bacillati</taxon>
        <taxon>Bacillota</taxon>
        <taxon>Tissierellia</taxon>
        <taxon>Tissierellales</taxon>
        <taxon>Tissierellaceae</taxon>
        <taxon>Paratissierella</taxon>
    </lineage>
</organism>
<proteinExistence type="predicted"/>
<sequence>MKQRLTPWGMKVKKRLIDLNMTQADFCKEYGIPENRLSEMITGSKPNYKHKKVVNKILMIEDIA</sequence>
<dbReference type="SUPFAM" id="SSF47413">
    <property type="entry name" value="lambda repressor-like DNA-binding domains"/>
    <property type="match status" value="1"/>
</dbReference>
<dbReference type="Proteomes" id="UP000601171">
    <property type="component" value="Unassembled WGS sequence"/>
</dbReference>
<comment type="caution">
    <text evidence="1">The sequence shown here is derived from an EMBL/GenBank/DDBJ whole genome shotgun (WGS) entry which is preliminary data.</text>
</comment>
<gene>
    <name evidence="1" type="ORF">H8707_04600</name>
</gene>